<dbReference type="FunFam" id="3.50.50.60:FF:000169">
    <property type="entry name" value="Flavin-containing monooxygenase"/>
    <property type="match status" value="1"/>
</dbReference>
<keyword evidence="2 6" id="KW-0285">Flavoprotein</keyword>
<dbReference type="SUPFAM" id="SSF51905">
    <property type="entry name" value="FAD/NAD(P)-binding domain"/>
    <property type="match status" value="2"/>
</dbReference>
<dbReference type="Gene3D" id="3.50.50.60">
    <property type="entry name" value="FAD/NAD(P)-binding domain"/>
    <property type="match status" value="3"/>
</dbReference>
<protein>
    <recommendedName>
        <fullName evidence="6">Flavin-containing monooxygenase</fullName>
        <ecNumber evidence="6">1.-.-.-</ecNumber>
    </recommendedName>
</protein>
<keyword evidence="3 6" id="KW-0274">FAD</keyword>
<accession>A0A9R0Q4S9</accession>
<dbReference type="Pfam" id="PF00743">
    <property type="entry name" value="FMO-like"/>
    <property type="match status" value="2"/>
</dbReference>
<dbReference type="GO" id="GO:0004499">
    <property type="term" value="F:N,N-dimethylaniline monooxygenase activity"/>
    <property type="evidence" value="ECO:0007669"/>
    <property type="project" value="InterPro"/>
</dbReference>
<gene>
    <name evidence="7" type="ORF">TRITD_1Av1G044400</name>
</gene>
<evidence type="ECO:0000256" key="6">
    <source>
        <dbReference type="RuleBase" id="RU361177"/>
    </source>
</evidence>
<dbReference type="FunFam" id="3.50.50.60:FF:000170">
    <property type="entry name" value="Flavin-containing monooxygenase"/>
    <property type="match status" value="1"/>
</dbReference>
<dbReference type="GO" id="GO:0050660">
    <property type="term" value="F:flavin adenine dinucleotide binding"/>
    <property type="evidence" value="ECO:0007669"/>
    <property type="project" value="InterPro"/>
</dbReference>
<dbReference type="PROSITE" id="PS51257">
    <property type="entry name" value="PROKAR_LIPOPROTEIN"/>
    <property type="match status" value="1"/>
</dbReference>
<proteinExistence type="inferred from homology"/>
<reference evidence="7 8" key="1">
    <citation type="submission" date="2017-09" db="EMBL/GenBank/DDBJ databases">
        <authorList>
            <consortium name="International Durum Wheat Genome Sequencing Consortium (IDWGSC)"/>
            <person name="Milanesi L."/>
        </authorList>
    </citation>
    <scope>NUCLEOTIDE SEQUENCE [LARGE SCALE GENOMIC DNA]</scope>
    <source>
        <strain evidence="8">cv. Svevo</strain>
    </source>
</reference>
<evidence type="ECO:0000256" key="4">
    <source>
        <dbReference type="ARBA" id="ARBA00022857"/>
    </source>
</evidence>
<evidence type="ECO:0000313" key="8">
    <source>
        <dbReference type="Proteomes" id="UP000324705"/>
    </source>
</evidence>
<comment type="similarity">
    <text evidence="1 6">Belongs to the FMO family.</text>
</comment>
<dbReference type="AlphaFoldDB" id="A0A9R0Q4S9"/>
<organism evidence="7 8">
    <name type="scientific">Triticum turgidum subsp. durum</name>
    <name type="common">Durum wheat</name>
    <name type="synonym">Triticum durum</name>
    <dbReference type="NCBI Taxonomy" id="4567"/>
    <lineage>
        <taxon>Eukaryota</taxon>
        <taxon>Viridiplantae</taxon>
        <taxon>Streptophyta</taxon>
        <taxon>Embryophyta</taxon>
        <taxon>Tracheophyta</taxon>
        <taxon>Spermatophyta</taxon>
        <taxon>Magnoliopsida</taxon>
        <taxon>Liliopsida</taxon>
        <taxon>Poales</taxon>
        <taxon>Poaceae</taxon>
        <taxon>BOP clade</taxon>
        <taxon>Pooideae</taxon>
        <taxon>Triticodae</taxon>
        <taxon>Triticeae</taxon>
        <taxon>Triticinae</taxon>
        <taxon>Triticum</taxon>
    </lineage>
</organism>
<dbReference type="Proteomes" id="UP000324705">
    <property type="component" value="Chromosome 1A"/>
</dbReference>
<dbReference type="InterPro" id="IPR000960">
    <property type="entry name" value="Flavin_mOase"/>
</dbReference>
<keyword evidence="4" id="KW-0521">NADP</keyword>
<name>A0A9R0Q4S9_TRITD</name>
<keyword evidence="8" id="KW-1185">Reference proteome</keyword>
<dbReference type="EMBL" id="LT934111">
    <property type="protein sequence ID" value="VAH02733.1"/>
    <property type="molecule type" value="Genomic_DNA"/>
</dbReference>
<keyword evidence="5 6" id="KW-0560">Oxidoreductase</keyword>
<dbReference type="GO" id="GO:0050661">
    <property type="term" value="F:NADP binding"/>
    <property type="evidence" value="ECO:0007669"/>
    <property type="project" value="InterPro"/>
</dbReference>
<evidence type="ECO:0000256" key="1">
    <source>
        <dbReference type="ARBA" id="ARBA00009183"/>
    </source>
</evidence>
<dbReference type="Gramene" id="TRITD1Av1G044400.4">
    <property type="protein sequence ID" value="TRITD1Av1G044400.4"/>
    <property type="gene ID" value="TRITD1Av1G044400"/>
</dbReference>
<dbReference type="PRINTS" id="PR00370">
    <property type="entry name" value="FMOXYGENASE"/>
</dbReference>
<dbReference type="PIRSF" id="PIRSF000332">
    <property type="entry name" value="FMO"/>
    <property type="match status" value="1"/>
</dbReference>
<dbReference type="InterPro" id="IPR050346">
    <property type="entry name" value="FMO-like"/>
</dbReference>
<dbReference type="InterPro" id="IPR036188">
    <property type="entry name" value="FAD/NAD-bd_sf"/>
</dbReference>
<comment type="cofactor">
    <cofactor evidence="6">
        <name>FAD</name>
        <dbReference type="ChEBI" id="CHEBI:57692"/>
    </cofactor>
</comment>
<sequence length="429" mass="48201">METKRVAIVGAGVSGLAACKHLLERGCRPVVFEADTVLGGVWARPPECTALQTPRPMYQYSDFPWPESVTEVFPDHRQVMHYLDAYARHFGVLDCVRFGLRVLGMEYVGVSEEKLAVWEEWGGSGEAFGSGSGEWRLKVANGDDHVETHIVDFVVLCIGRFSGVPNIPEFPTGRGPEAFDGKVIHSMDYSKMGSMKAKEMIAGKRVTVVGYLKSALDIAAECAEVNVTCLIAITPKDHYKRLEEGSIILKKSKTFSFCKEGVLLEGESSPTKSDIVIFGTGFKGDRKIKDMFTSEYFQKIVVGSTSTTVPLYRECIHPKIPQLAVIGYSESLANLYTTELRVKWLTHFMDGGFRLPSVQAMQRDVLEWDKFMKRYSRVYFRRSCIGILNIWYNDQLCKDMGCNPRRKKGFFAELSEVYGPGDYVNLHPK</sequence>
<evidence type="ECO:0000256" key="3">
    <source>
        <dbReference type="ARBA" id="ARBA00022827"/>
    </source>
</evidence>
<evidence type="ECO:0000256" key="5">
    <source>
        <dbReference type="ARBA" id="ARBA00023002"/>
    </source>
</evidence>
<dbReference type="EC" id="1.-.-.-" evidence="6"/>
<keyword evidence="6" id="KW-0503">Monooxygenase</keyword>
<dbReference type="PANTHER" id="PTHR23023">
    <property type="entry name" value="DIMETHYLANILINE MONOOXYGENASE"/>
    <property type="match status" value="1"/>
</dbReference>
<dbReference type="InterPro" id="IPR020946">
    <property type="entry name" value="Flavin_mOase-like"/>
</dbReference>
<evidence type="ECO:0000313" key="7">
    <source>
        <dbReference type="EMBL" id="VAH02733.1"/>
    </source>
</evidence>
<evidence type="ECO:0000256" key="2">
    <source>
        <dbReference type="ARBA" id="ARBA00022630"/>
    </source>
</evidence>